<dbReference type="AlphaFoldDB" id="A0A0A9ENB6"/>
<evidence type="ECO:0000313" key="1">
    <source>
        <dbReference type="EMBL" id="JAE01582.1"/>
    </source>
</evidence>
<protein>
    <submittedName>
        <fullName evidence="1">Uncharacterized protein</fullName>
    </submittedName>
</protein>
<reference evidence="1" key="1">
    <citation type="submission" date="2014-09" db="EMBL/GenBank/DDBJ databases">
        <authorList>
            <person name="Magalhaes I.L.F."/>
            <person name="Oliveira U."/>
            <person name="Santos F.R."/>
            <person name="Vidigal T.H.D.A."/>
            <person name="Brescovit A.D."/>
            <person name="Santos A.J."/>
        </authorList>
    </citation>
    <scope>NUCLEOTIDE SEQUENCE</scope>
    <source>
        <tissue evidence="1">Shoot tissue taken approximately 20 cm above the soil surface</tissue>
    </source>
</reference>
<organism evidence="1">
    <name type="scientific">Arundo donax</name>
    <name type="common">Giant reed</name>
    <name type="synonym">Donax arundinaceus</name>
    <dbReference type="NCBI Taxonomy" id="35708"/>
    <lineage>
        <taxon>Eukaryota</taxon>
        <taxon>Viridiplantae</taxon>
        <taxon>Streptophyta</taxon>
        <taxon>Embryophyta</taxon>
        <taxon>Tracheophyta</taxon>
        <taxon>Spermatophyta</taxon>
        <taxon>Magnoliopsida</taxon>
        <taxon>Liliopsida</taxon>
        <taxon>Poales</taxon>
        <taxon>Poaceae</taxon>
        <taxon>PACMAD clade</taxon>
        <taxon>Arundinoideae</taxon>
        <taxon>Arundineae</taxon>
        <taxon>Arundo</taxon>
    </lineage>
</organism>
<proteinExistence type="predicted"/>
<accession>A0A0A9ENB6</accession>
<dbReference type="EMBL" id="GBRH01196314">
    <property type="protein sequence ID" value="JAE01582.1"/>
    <property type="molecule type" value="Transcribed_RNA"/>
</dbReference>
<name>A0A0A9ENB6_ARUDO</name>
<sequence length="18" mass="1942">MAQPGLRTLTRRGTLSSP</sequence>
<reference evidence="1" key="2">
    <citation type="journal article" date="2015" name="Data Brief">
        <title>Shoot transcriptome of the giant reed, Arundo donax.</title>
        <authorList>
            <person name="Barrero R.A."/>
            <person name="Guerrero F.D."/>
            <person name="Moolhuijzen P."/>
            <person name="Goolsby J.A."/>
            <person name="Tidwell J."/>
            <person name="Bellgard S.E."/>
            <person name="Bellgard M.I."/>
        </authorList>
    </citation>
    <scope>NUCLEOTIDE SEQUENCE</scope>
    <source>
        <tissue evidence="1">Shoot tissue taken approximately 20 cm above the soil surface</tissue>
    </source>
</reference>